<comment type="caution">
    <text evidence="1">The sequence shown here is derived from an EMBL/GenBank/DDBJ whole genome shotgun (WGS) entry which is preliminary data.</text>
</comment>
<evidence type="ECO:0000313" key="1">
    <source>
        <dbReference type="EMBL" id="KAF4467777.1"/>
    </source>
</evidence>
<keyword evidence="2" id="KW-1185">Reference proteome</keyword>
<sequence length="131" mass="14773">MPYCLLKPRHSPPDVTSPSIPTAEMCVLEEKKYACTKCKKAIYTDTEMKLCIPFFLDGAECGRNVVFTAVLCDPALCLYCTDEHRGYRWVIEPDADGLLRANRGRGLRKLISAAEGMASLWDSDDAMEWFE</sequence>
<proteinExistence type="predicted"/>
<evidence type="ECO:0000313" key="2">
    <source>
        <dbReference type="Proteomes" id="UP000554235"/>
    </source>
</evidence>
<gene>
    <name evidence="1" type="ORF">FALBO_5341</name>
</gene>
<protein>
    <submittedName>
        <fullName evidence="1">Uncharacterized protein</fullName>
    </submittedName>
</protein>
<accession>A0A8H4PKF9</accession>
<dbReference type="Proteomes" id="UP000554235">
    <property type="component" value="Unassembled WGS sequence"/>
</dbReference>
<dbReference type="AlphaFoldDB" id="A0A8H4PKF9"/>
<name>A0A8H4PKF9_9HYPO</name>
<dbReference type="EMBL" id="JAADYS010000695">
    <property type="protein sequence ID" value="KAF4467777.1"/>
    <property type="molecule type" value="Genomic_DNA"/>
</dbReference>
<organism evidence="1 2">
    <name type="scientific">Fusarium albosuccineum</name>
    <dbReference type="NCBI Taxonomy" id="1237068"/>
    <lineage>
        <taxon>Eukaryota</taxon>
        <taxon>Fungi</taxon>
        <taxon>Dikarya</taxon>
        <taxon>Ascomycota</taxon>
        <taxon>Pezizomycotina</taxon>
        <taxon>Sordariomycetes</taxon>
        <taxon>Hypocreomycetidae</taxon>
        <taxon>Hypocreales</taxon>
        <taxon>Nectriaceae</taxon>
        <taxon>Fusarium</taxon>
        <taxon>Fusarium decemcellulare species complex</taxon>
    </lineage>
</organism>
<reference evidence="1 2" key="1">
    <citation type="submission" date="2020-01" db="EMBL/GenBank/DDBJ databases">
        <title>Identification and distribution of gene clusters putatively required for synthesis of sphingolipid metabolism inhibitors in phylogenetically diverse species of the filamentous fungus Fusarium.</title>
        <authorList>
            <person name="Kim H.-S."/>
            <person name="Busman M."/>
            <person name="Brown D.W."/>
            <person name="Divon H."/>
            <person name="Uhlig S."/>
            <person name="Proctor R.H."/>
        </authorList>
    </citation>
    <scope>NUCLEOTIDE SEQUENCE [LARGE SCALE GENOMIC DNA]</scope>
    <source>
        <strain evidence="1 2">NRRL 20459</strain>
    </source>
</reference>